<keyword evidence="8" id="KW-1185">Reference proteome</keyword>
<accession>A0A7G9L0E3</accession>
<dbReference type="Pfam" id="PF17762">
    <property type="entry name" value="HTH_ParB"/>
    <property type="match status" value="1"/>
</dbReference>
<dbReference type="InterPro" id="IPR003115">
    <property type="entry name" value="ParB_N"/>
</dbReference>
<dbReference type="Pfam" id="PF02195">
    <property type="entry name" value="ParB_N"/>
    <property type="match status" value="1"/>
</dbReference>
<dbReference type="GO" id="GO:0003677">
    <property type="term" value="F:DNA binding"/>
    <property type="evidence" value="ECO:0007669"/>
    <property type="project" value="UniProtKB-KW"/>
</dbReference>
<protein>
    <submittedName>
        <fullName evidence="7">ParB/RepB/Spo0J family partition protein</fullName>
    </submittedName>
</protein>
<feature type="region of interest" description="Disordered" evidence="5">
    <location>
        <begin position="1"/>
        <end position="38"/>
    </location>
</feature>
<dbReference type="InterPro" id="IPR057240">
    <property type="entry name" value="ParB_dimer_C"/>
</dbReference>
<feature type="domain" description="ParB-like N-terminal" evidence="6">
    <location>
        <begin position="39"/>
        <end position="128"/>
    </location>
</feature>
<keyword evidence="2" id="KW-0159">Chromosome partition</keyword>
<dbReference type="GO" id="GO:0005694">
    <property type="term" value="C:chromosome"/>
    <property type="evidence" value="ECO:0007669"/>
    <property type="project" value="TreeGrafter"/>
</dbReference>
<dbReference type="KEGG" id="ssau:H8M03_08615"/>
<dbReference type="CDD" id="cd16393">
    <property type="entry name" value="SPO0J_N"/>
    <property type="match status" value="1"/>
</dbReference>
<dbReference type="Pfam" id="PF23552">
    <property type="entry name" value="ParB_C"/>
    <property type="match status" value="1"/>
</dbReference>
<dbReference type="SUPFAM" id="SSF109709">
    <property type="entry name" value="KorB DNA-binding domain-like"/>
    <property type="match status" value="1"/>
</dbReference>
<evidence type="ECO:0000313" key="8">
    <source>
        <dbReference type="Proteomes" id="UP000515861"/>
    </source>
</evidence>
<evidence type="ECO:0000256" key="3">
    <source>
        <dbReference type="ARBA" id="ARBA00023125"/>
    </source>
</evidence>
<proteinExistence type="inferred from homology"/>
<dbReference type="SUPFAM" id="SSF110849">
    <property type="entry name" value="ParB/Sulfiredoxin"/>
    <property type="match status" value="1"/>
</dbReference>
<comment type="function">
    <text evidence="4">Involved in chromosome partition. Localize to both poles of the predivisional cell following completion of DNA replication. Binds to the DNA origin of replication.</text>
</comment>
<evidence type="ECO:0000259" key="6">
    <source>
        <dbReference type="SMART" id="SM00470"/>
    </source>
</evidence>
<organism evidence="7 8">
    <name type="scientific">Sphingomonas sabuli</name>
    <dbReference type="NCBI Taxonomy" id="2764186"/>
    <lineage>
        <taxon>Bacteria</taxon>
        <taxon>Pseudomonadati</taxon>
        <taxon>Pseudomonadota</taxon>
        <taxon>Alphaproteobacteria</taxon>
        <taxon>Sphingomonadales</taxon>
        <taxon>Sphingomonadaceae</taxon>
        <taxon>Sphingomonas</taxon>
    </lineage>
</organism>
<dbReference type="InterPro" id="IPR036086">
    <property type="entry name" value="ParB/Sulfiredoxin_sf"/>
</dbReference>
<dbReference type="PANTHER" id="PTHR33375">
    <property type="entry name" value="CHROMOSOME-PARTITIONING PROTEIN PARB-RELATED"/>
    <property type="match status" value="1"/>
</dbReference>
<dbReference type="FunFam" id="3.90.1530.30:FF:000001">
    <property type="entry name" value="Chromosome partitioning protein ParB"/>
    <property type="match status" value="1"/>
</dbReference>
<dbReference type="EMBL" id="CP060697">
    <property type="protein sequence ID" value="QNM82092.1"/>
    <property type="molecule type" value="Genomic_DNA"/>
</dbReference>
<evidence type="ECO:0000256" key="4">
    <source>
        <dbReference type="ARBA" id="ARBA00025472"/>
    </source>
</evidence>
<name>A0A7G9L0E3_9SPHN</name>
<feature type="compositionally biased region" description="Basic and acidic residues" evidence="5">
    <location>
        <begin position="29"/>
        <end position="38"/>
    </location>
</feature>
<dbReference type="FunFam" id="1.10.10.2830:FF:000001">
    <property type="entry name" value="Chromosome partitioning protein ParB"/>
    <property type="match status" value="1"/>
</dbReference>
<dbReference type="Gene3D" id="1.10.10.2830">
    <property type="match status" value="1"/>
</dbReference>
<evidence type="ECO:0000256" key="5">
    <source>
        <dbReference type="SAM" id="MobiDB-lite"/>
    </source>
</evidence>
<dbReference type="GO" id="GO:0007059">
    <property type="term" value="P:chromosome segregation"/>
    <property type="evidence" value="ECO:0007669"/>
    <property type="project" value="UniProtKB-KW"/>
</dbReference>
<reference evidence="7 8" key="1">
    <citation type="submission" date="2020-08" db="EMBL/GenBank/DDBJ databases">
        <title>Sphingomonas sp. sand1-3 16S ribosomal RNA gene Genome sequencing and assembly.</title>
        <authorList>
            <person name="Kang M."/>
        </authorList>
    </citation>
    <scope>NUCLEOTIDE SEQUENCE [LARGE SCALE GENOMIC DNA]</scope>
    <source>
        <strain evidence="8">sand1-3</strain>
    </source>
</reference>
<dbReference type="InterPro" id="IPR004437">
    <property type="entry name" value="ParB/RepB/Spo0J"/>
</dbReference>
<dbReference type="InterPro" id="IPR050336">
    <property type="entry name" value="Chromosome_partition/occlusion"/>
</dbReference>
<dbReference type="PANTHER" id="PTHR33375:SF1">
    <property type="entry name" value="CHROMOSOME-PARTITIONING PROTEIN PARB-RELATED"/>
    <property type="match status" value="1"/>
</dbReference>
<evidence type="ECO:0000313" key="7">
    <source>
        <dbReference type="EMBL" id="QNM82092.1"/>
    </source>
</evidence>
<dbReference type="SMART" id="SM00470">
    <property type="entry name" value="ParB"/>
    <property type="match status" value="1"/>
</dbReference>
<evidence type="ECO:0000256" key="1">
    <source>
        <dbReference type="ARBA" id="ARBA00006295"/>
    </source>
</evidence>
<evidence type="ECO:0000256" key="2">
    <source>
        <dbReference type="ARBA" id="ARBA00022829"/>
    </source>
</evidence>
<dbReference type="InterPro" id="IPR041468">
    <property type="entry name" value="HTH_ParB/Spo0J"/>
</dbReference>
<dbReference type="AlphaFoldDB" id="A0A7G9L0E3"/>
<sequence>MSEKKTSGLGRGLAALLDEAVRPSTSEGAPKDAPEHGVREVEIGRIQPNPAQPRAYFDEEAIAELAESIAQRGVLQPILLRPDGENFQLVAGERRWRAAQRARLHTIPAIVRDIDDATSAEIALIENVQRQDLNAIEEAEGYSKLIDRYGHTQDALAKIVHKSRSHIANLLRLLDLPDGVKQLLLHGEISMGHARAVATADDPEKLARQIVSDGLSVRQTEALAKARRTGDAKTPATVRPPNQPVDADLAALERQLGDMLGLKVKVAHSGRGGTVSLSYSSLDQLDMICQRLSGEPI</sequence>
<dbReference type="RefSeq" id="WP_187479047.1">
    <property type="nucleotide sequence ID" value="NZ_CP060697.1"/>
</dbReference>
<keyword evidence="3" id="KW-0238">DNA-binding</keyword>
<dbReference type="NCBIfam" id="TIGR00180">
    <property type="entry name" value="parB_part"/>
    <property type="match status" value="1"/>
</dbReference>
<dbReference type="Gene3D" id="3.90.1530.30">
    <property type="match status" value="1"/>
</dbReference>
<comment type="similarity">
    <text evidence="1">Belongs to the ParB family.</text>
</comment>
<dbReference type="Proteomes" id="UP000515861">
    <property type="component" value="Chromosome"/>
</dbReference>
<gene>
    <name evidence="7" type="ORF">H8M03_08615</name>
</gene>